<evidence type="ECO:0000313" key="9">
    <source>
        <dbReference type="EMBL" id="CDW77999.1"/>
    </source>
</evidence>
<gene>
    <name evidence="9" type="primary">Contig18792.g19935</name>
    <name evidence="9" type="ORF">STYLEM_6968</name>
</gene>
<evidence type="ECO:0000256" key="8">
    <source>
        <dbReference type="SAM" id="SignalP"/>
    </source>
</evidence>
<name>A0A078A6Y3_STYLE</name>
<dbReference type="GO" id="GO:0005773">
    <property type="term" value="C:vacuole"/>
    <property type="evidence" value="ECO:0007669"/>
    <property type="project" value="TreeGrafter"/>
</dbReference>
<dbReference type="InterPro" id="IPR029062">
    <property type="entry name" value="Class_I_gatase-like"/>
</dbReference>
<evidence type="ECO:0000256" key="4">
    <source>
        <dbReference type="ARBA" id="ARBA00022525"/>
    </source>
</evidence>
<proteinExistence type="inferred from homology"/>
<dbReference type="GO" id="GO:0034722">
    <property type="term" value="F:gamma-glutamyl-peptidase activity"/>
    <property type="evidence" value="ECO:0007669"/>
    <property type="project" value="UniProtKB-EC"/>
</dbReference>
<keyword evidence="5 8" id="KW-0732">Signal</keyword>
<evidence type="ECO:0000313" key="10">
    <source>
        <dbReference type="Proteomes" id="UP000039865"/>
    </source>
</evidence>
<dbReference type="InterPro" id="IPR015527">
    <property type="entry name" value="Pept_C26_g-glut_hydrolase"/>
</dbReference>
<evidence type="ECO:0000256" key="1">
    <source>
        <dbReference type="ARBA" id="ARBA00004239"/>
    </source>
</evidence>
<evidence type="ECO:0000256" key="2">
    <source>
        <dbReference type="ARBA" id="ARBA00011083"/>
    </source>
</evidence>
<sequence length="340" mass="37510">MLALITVGVILAQAMIVDCGKFNLEVLAKKFTQTNQVNYVSPTFSTVGTNGYAVIAVVAPPLEASQISDARFAGQTTYIMQSYINFIEGAGARTVPLVYTQDLNSELAKLADLNGVLIPGNSNSNPDYEKFVKAVLDRAKQICDAGKFLPVLGIAEGLTQIAQWAANKDASTLLTPITESDSMKSLTFVNSGNTYKMFQGLGDKALIYQQSPLTYFDVKRALLPAKFTSGSNLNTLFRVTSTFSANGQQFVASLEGKSLPFFAVQFNVDRPQYLFTPQSTRVDHSYNAIYYNRFFADQFVNYCRRNKNVYDNAGVELTENFKKVFTSGKEGLVYTFPQIQ</sequence>
<comment type="similarity">
    <text evidence="2">Belongs to the peptidase C26 family.</text>
</comment>
<dbReference type="PANTHER" id="PTHR11315">
    <property type="entry name" value="PROTEASE FAMILY C26 GAMMA-GLUTAMYL HYDROLASE"/>
    <property type="match status" value="1"/>
</dbReference>
<evidence type="ECO:0000256" key="5">
    <source>
        <dbReference type="ARBA" id="ARBA00022729"/>
    </source>
</evidence>
<dbReference type="SUPFAM" id="SSF52317">
    <property type="entry name" value="Class I glutamine amidotransferase-like"/>
    <property type="match status" value="1"/>
</dbReference>
<comment type="subcellular location">
    <subcellularLocation>
        <location evidence="1">Secreted</location>
        <location evidence="1">Extracellular space</location>
    </subcellularLocation>
</comment>
<dbReference type="GO" id="GO:0005576">
    <property type="term" value="C:extracellular region"/>
    <property type="evidence" value="ECO:0007669"/>
    <property type="project" value="UniProtKB-SubCell"/>
</dbReference>
<organism evidence="9 10">
    <name type="scientific">Stylonychia lemnae</name>
    <name type="common">Ciliate</name>
    <dbReference type="NCBI Taxonomy" id="5949"/>
    <lineage>
        <taxon>Eukaryota</taxon>
        <taxon>Sar</taxon>
        <taxon>Alveolata</taxon>
        <taxon>Ciliophora</taxon>
        <taxon>Intramacronucleata</taxon>
        <taxon>Spirotrichea</taxon>
        <taxon>Stichotrichia</taxon>
        <taxon>Sporadotrichida</taxon>
        <taxon>Oxytrichidae</taxon>
        <taxon>Stylonychinae</taxon>
        <taxon>Stylonychia</taxon>
    </lineage>
</organism>
<keyword evidence="10" id="KW-1185">Reference proteome</keyword>
<accession>A0A078A6Y3</accession>
<dbReference type="OrthoDB" id="64220at2759"/>
<dbReference type="OMA" id="WASELVW"/>
<evidence type="ECO:0000256" key="6">
    <source>
        <dbReference type="ARBA" id="ARBA00022801"/>
    </source>
</evidence>
<dbReference type="AlphaFoldDB" id="A0A078A6Y3"/>
<keyword evidence="6" id="KW-0378">Hydrolase</keyword>
<dbReference type="EC" id="3.4.19.9" evidence="3"/>
<protein>
    <recommendedName>
        <fullName evidence="3">folate gamma-glutamyl hydrolase</fullName>
        <ecNumber evidence="3">3.4.19.9</ecNumber>
    </recommendedName>
</protein>
<dbReference type="Gene3D" id="3.40.50.880">
    <property type="match status" value="1"/>
</dbReference>
<keyword evidence="4" id="KW-0964">Secreted</keyword>
<reference evidence="9 10" key="1">
    <citation type="submission" date="2014-06" db="EMBL/GenBank/DDBJ databases">
        <authorList>
            <person name="Swart Estienne"/>
        </authorList>
    </citation>
    <scope>NUCLEOTIDE SEQUENCE [LARGE SCALE GENOMIC DNA]</scope>
    <source>
        <strain evidence="9 10">130c</strain>
    </source>
</reference>
<dbReference type="InParanoid" id="A0A078A6Y3"/>
<dbReference type="InterPro" id="IPR011697">
    <property type="entry name" value="Peptidase_C26"/>
</dbReference>
<dbReference type="EMBL" id="CCKQ01006678">
    <property type="protein sequence ID" value="CDW77999.1"/>
    <property type="molecule type" value="Genomic_DNA"/>
</dbReference>
<dbReference type="Proteomes" id="UP000039865">
    <property type="component" value="Unassembled WGS sequence"/>
</dbReference>
<comment type="caution">
    <text evidence="7">Lacks conserved residue(s) required for the propagation of feature annotation.</text>
</comment>
<feature type="chain" id="PRO_5001729221" description="folate gamma-glutamyl hydrolase" evidence="8">
    <location>
        <begin position="20"/>
        <end position="340"/>
    </location>
</feature>
<dbReference type="Pfam" id="PF07722">
    <property type="entry name" value="Peptidase_C26"/>
    <property type="match status" value="1"/>
</dbReference>
<dbReference type="PANTHER" id="PTHR11315:SF0">
    <property type="entry name" value="FOLATE GAMMA-GLUTAMYL HYDROLASE"/>
    <property type="match status" value="1"/>
</dbReference>
<feature type="signal peptide" evidence="8">
    <location>
        <begin position="1"/>
        <end position="19"/>
    </location>
</feature>
<dbReference type="GO" id="GO:0046900">
    <property type="term" value="P:tetrahydrofolylpolyglutamate metabolic process"/>
    <property type="evidence" value="ECO:0007669"/>
    <property type="project" value="TreeGrafter"/>
</dbReference>
<dbReference type="PROSITE" id="PS51275">
    <property type="entry name" value="PEPTIDASE_C26_GGH"/>
    <property type="match status" value="1"/>
</dbReference>
<evidence type="ECO:0000256" key="3">
    <source>
        <dbReference type="ARBA" id="ARBA00012886"/>
    </source>
</evidence>
<evidence type="ECO:0000256" key="7">
    <source>
        <dbReference type="PROSITE-ProRule" id="PRU00607"/>
    </source>
</evidence>